<name>A0A0V0XVE3_9BILA</name>
<comment type="caution">
    <text evidence="1">The sequence shown here is derived from an EMBL/GenBank/DDBJ whole genome shotgun (WGS) entry which is preliminary data.</text>
</comment>
<dbReference type="AlphaFoldDB" id="A0A0V0XVE3"/>
<evidence type="ECO:0000313" key="2">
    <source>
        <dbReference type="Proteomes" id="UP000054783"/>
    </source>
</evidence>
<gene>
    <name evidence="1" type="ORF">T12_8458</name>
</gene>
<proteinExistence type="predicted"/>
<accession>A0A0V0XVE3</accession>
<dbReference type="EMBL" id="JYDQ01004596">
    <property type="protein sequence ID" value="KRX91998.1"/>
    <property type="molecule type" value="Genomic_DNA"/>
</dbReference>
<organism evidence="1 2">
    <name type="scientific">Trichinella patagoniensis</name>
    <dbReference type="NCBI Taxonomy" id="990121"/>
    <lineage>
        <taxon>Eukaryota</taxon>
        <taxon>Metazoa</taxon>
        <taxon>Ecdysozoa</taxon>
        <taxon>Nematoda</taxon>
        <taxon>Enoplea</taxon>
        <taxon>Dorylaimia</taxon>
        <taxon>Trichinellida</taxon>
        <taxon>Trichinellidae</taxon>
        <taxon>Trichinella</taxon>
    </lineage>
</organism>
<evidence type="ECO:0000313" key="1">
    <source>
        <dbReference type="EMBL" id="KRX91998.1"/>
    </source>
</evidence>
<keyword evidence="2" id="KW-1185">Reference proteome</keyword>
<sequence length="31" mass="3556">MTLSISWRRILLAYHTAAHGKYRTAYAYAAV</sequence>
<protein>
    <submittedName>
        <fullName evidence="1">Uncharacterized protein</fullName>
    </submittedName>
</protein>
<reference evidence="1 2" key="1">
    <citation type="submission" date="2015-01" db="EMBL/GenBank/DDBJ databases">
        <title>Evolution of Trichinella species and genotypes.</title>
        <authorList>
            <person name="Korhonen P.K."/>
            <person name="Edoardo P."/>
            <person name="Giuseppe L.R."/>
            <person name="Gasser R.B."/>
        </authorList>
    </citation>
    <scope>NUCLEOTIDE SEQUENCE [LARGE SCALE GENOMIC DNA]</scope>
    <source>
        <strain evidence="1">ISS2496</strain>
    </source>
</reference>
<dbReference type="Proteomes" id="UP000054783">
    <property type="component" value="Unassembled WGS sequence"/>
</dbReference>